<protein>
    <recommendedName>
        <fullName evidence="4">TIGR03759 family integrating conjugative element protein</fullName>
    </recommendedName>
</protein>
<evidence type="ECO:0008006" key="4">
    <source>
        <dbReference type="Google" id="ProtNLM"/>
    </source>
</evidence>
<evidence type="ECO:0000313" key="2">
    <source>
        <dbReference type="EMBL" id="ABJ13876.1"/>
    </source>
</evidence>
<proteinExistence type="predicted"/>
<dbReference type="RefSeq" id="WP_003141475.1">
    <property type="nucleotide sequence ID" value="NC_008463.1"/>
</dbReference>
<dbReference type="Proteomes" id="UP000000653">
    <property type="component" value="Chromosome"/>
</dbReference>
<feature type="chain" id="PRO_5030007807" description="TIGR03759 family integrating conjugative element protein" evidence="1">
    <location>
        <begin position="22"/>
        <end position="251"/>
    </location>
</feature>
<gene>
    <name evidence="2" type="ordered locus">PA14_59650</name>
</gene>
<dbReference type="EMBL" id="CP000438">
    <property type="protein sequence ID" value="ABJ13876.1"/>
    <property type="molecule type" value="Genomic_DNA"/>
</dbReference>
<feature type="signal peptide" evidence="1">
    <location>
        <begin position="1"/>
        <end position="21"/>
    </location>
</feature>
<dbReference type="InterPro" id="IPR022293">
    <property type="entry name" value="Integrating-conj_element"/>
</dbReference>
<dbReference type="KEGG" id="pau:PA14_59650"/>
<accession>A0A0H2ZHF5</accession>
<dbReference type="AlphaFoldDB" id="A0A0H2ZHF5"/>
<name>A0A0H2ZHF5_PSEAB</name>
<dbReference type="BioCyc" id="PAER208963:G1G74-5031-MONOMER"/>
<keyword evidence="1" id="KW-0732">Signal</keyword>
<dbReference type="NCBIfam" id="TIGR03759">
    <property type="entry name" value="conj_TIGR03759"/>
    <property type="match status" value="1"/>
</dbReference>
<evidence type="ECO:0000313" key="3">
    <source>
        <dbReference type="Proteomes" id="UP000000653"/>
    </source>
</evidence>
<dbReference type="HOGENOM" id="CLU_091013_0_0_6"/>
<evidence type="ECO:0000256" key="1">
    <source>
        <dbReference type="SAM" id="SignalP"/>
    </source>
</evidence>
<organism evidence="2 3">
    <name type="scientific">Pseudomonas aeruginosa (strain UCBPP-PA14)</name>
    <dbReference type="NCBI Taxonomy" id="208963"/>
    <lineage>
        <taxon>Bacteria</taxon>
        <taxon>Pseudomonadati</taxon>
        <taxon>Pseudomonadota</taxon>
        <taxon>Gammaproteobacteria</taxon>
        <taxon>Pseudomonadales</taxon>
        <taxon>Pseudomonadaceae</taxon>
        <taxon>Pseudomonas</taxon>
    </lineage>
</organism>
<reference evidence="2 3" key="1">
    <citation type="journal article" date="2006" name="Genome Biol.">
        <title>Genomic analysis reveals that Pseudomonas aeruginosa virulence is combinatorial.</title>
        <authorList>
            <person name="Lee D.G."/>
            <person name="Urbach J.M."/>
            <person name="Wu G."/>
            <person name="Liberati N.T."/>
            <person name="Feinbaum R.L."/>
            <person name="Miyata S."/>
            <person name="Diggins L.T."/>
            <person name="He J."/>
            <person name="Saucier M."/>
            <person name="Deziel E."/>
            <person name="Friedman L."/>
            <person name="Li L."/>
            <person name="Grills G."/>
            <person name="Montgomery K."/>
            <person name="Kucherlapati R."/>
            <person name="Rahme L.G."/>
            <person name="Ausubel F.M."/>
        </authorList>
    </citation>
    <scope>NUCLEOTIDE SEQUENCE [LARGE SCALE GENOMIC DNA]</scope>
    <source>
        <strain evidence="2 3">UCBPP-PA14</strain>
    </source>
</reference>
<sequence>MIRTVSLLSGLMLLLSYPAAGQEAAASREASSQLSGSQLGTLKQQTSQSDLAQEWGLNQQEWTRYQTLMQGPRGAYSPGIDPLTALGIEARSAEERRRYADLQVQAERRRVEKELAYQRAYDEAFARAYPGEGVIRLTESSTANPSGTPNMSPALQSSGRLALFVQDNCTACIQRVRDLQHAEKEFDLYFVGSQNDAERVRRWAILAGIDPKKVRSKQITLNHDEGRWMALGLGGALPALVQEVNGRWQRL</sequence>